<evidence type="ECO:0000313" key="3">
    <source>
        <dbReference type="Proteomes" id="UP000027665"/>
    </source>
</evidence>
<evidence type="ECO:0000313" key="2">
    <source>
        <dbReference type="EMBL" id="KEJ92857.1"/>
    </source>
</evidence>
<dbReference type="EMBL" id="JMKI01000014">
    <property type="protein sequence ID" value="KEJ92857.1"/>
    <property type="molecule type" value="Genomic_DNA"/>
</dbReference>
<dbReference type="GeneID" id="90983045"/>
<gene>
    <name evidence="2" type="ORF">EH55_00580</name>
</gene>
<dbReference type="AlphaFoldDB" id="A0A073J560"/>
<dbReference type="OrthoDB" id="6365at2"/>
<dbReference type="STRING" id="2754.EH55_00580"/>
<sequence>MIEQFEKVNEALDRLEKILTDMRAEKEALVRKVQELNGIIEDRDLEILQLQEEVEKSVASNRAEKEEISGCLEGLLGRMYKLTSEEHPSDAPDAQQNQ</sequence>
<organism evidence="2 3">
    <name type="scientific">Synergistes jonesii</name>
    <dbReference type="NCBI Taxonomy" id="2754"/>
    <lineage>
        <taxon>Bacteria</taxon>
        <taxon>Thermotogati</taxon>
        <taxon>Synergistota</taxon>
        <taxon>Synergistia</taxon>
        <taxon>Synergistales</taxon>
        <taxon>Synergistaceae</taxon>
        <taxon>Synergistes</taxon>
    </lineage>
</organism>
<reference evidence="2 3" key="1">
    <citation type="submission" date="2014-04" db="EMBL/GenBank/DDBJ databases">
        <title>Draft Genome Sequence of Synergistes jonesii.</title>
        <authorList>
            <person name="Coil D.A."/>
            <person name="Eisen J.A."/>
            <person name="Holland-Moritz H.E."/>
        </authorList>
    </citation>
    <scope>NUCLEOTIDE SEQUENCE [LARGE SCALE GENOMIC DNA]</scope>
    <source>
        <strain evidence="2 3">78-1</strain>
    </source>
</reference>
<dbReference type="Proteomes" id="UP000027665">
    <property type="component" value="Unassembled WGS sequence"/>
</dbReference>
<name>A0A073J560_9BACT</name>
<accession>A0A073J560</accession>
<evidence type="ECO:0000256" key="1">
    <source>
        <dbReference type="SAM" id="Coils"/>
    </source>
</evidence>
<comment type="caution">
    <text evidence="2">The sequence shown here is derived from an EMBL/GenBank/DDBJ whole genome shotgun (WGS) entry which is preliminary data.</text>
</comment>
<protein>
    <submittedName>
        <fullName evidence="2">Uncharacterized protein</fullName>
    </submittedName>
</protein>
<dbReference type="RefSeq" id="WP_037974970.1">
    <property type="nucleotide sequence ID" value="NZ_JAXDSK010000003.1"/>
</dbReference>
<keyword evidence="1" id="KW-0175">Coiled coil</keyword>
<feature type="coiled-coil region" evidence="1">
    <location>
        <begin position="5"/>
        <end position="67"/>
    </location>
</feature>
<keyword evidence="3" id="KW-1185">Reference proteome</keyword>
<proteinExistence type="predicted"/>